<dbReference type="EMBL" id="BAAAND010000008">
    <property type="protein sequence ID" value="GAA1599397.1"/>
    <property type="molecule type" value="Genomic_DNA"/>
</dbReference>
<sequence length="305" mass="32611">MSTWNRTGPVVVEVDGTAENLRVVDYACAEALREGAKLVLVAPYAAHSSYSPMTPQYTPAPPAELADAALRAAVAHVRHREGYATELAALAEEGPRIRVLAHAARTARALVIGRSRSRGPQRLLHTQANLTLAARAGCPTVVVPLSWKPSLLDRKVAVGIDGTPLSAEALEFAFAETAGREGDLTVVHAGVPAERPFADEDPECSWISRADYVLSETLAPWTSRFPDVKVTRYLSSRPPAAALVHESSAVGLIVVGAHSGPLPMDPVARRSLAAMTCPIAVVPHHLTDDERLQIVRHGRAAVRTH</sequence>
<feature type="domain" description="UspA" evidence="1">
    <location>
        <begin position="154"/>
        <end position="283"/>
    </location>
</feature>
<reference evidence="3" key="1">
    <citation type="journal article" date="2019" name="Int. J. Syst. Evol. Microbiol.">
        <title>The Global Catalogue of Microorganisms (GCM) 10K type strain sequencing project: providing services to taxonomists for standard genome sequencing and annotation.</title>
        <authorList>
            <consortium name="The Broad Institute Genomics Platform"/>
            <consortium name="The Broad Institute Genome Sequencing Center for Infectious Disease"/>
            <person name="Wu L."/>
            <person name="Ma J."/>
        </authorList>
    </citation>
    <scope>NUCLEOTIDE SEQUENCE [LARGE SCALE GENOMIC DNA]</scope>
    <source>
        <strain evidence="3">JCM 14304</strain>
    </source>
</reference>
<dbReference type="InterPro" id="IPR014729">
    <property type="entry name" value="Rossmann-like_a/b/a_fold"/>
</dbReference>
<dbReference type="InterPro" id="IPR006016">
    <property type="entry name" value="UspA"/>
</dbReference>
<accession>A0ABP4Q6Q8</accession>
<dbReference type="Proteomes" id="UP001500190">
    <property type="component" value="Unassembled WGS sequence"/>
</dbReference>
<dbReference type="SUPFAM" id="SSF52402">
    <property type="entry name" value="Adenine nucleotide alpha hydrolases-like"/>
    <property type="match status" value="2"/>
</dbReference>
<protein>
    <submittedName>
        <fullName evidence="2">Universal stress protein</fullName>
    </submittedName>
</protein>
<evidence type="ECO:0000313" key="2">
    <source>
        <dbReference type="EMBL" id="GAA1599397.1"/>
    </source>
</evidence>
<evidence type="ECO:0000259" key="1">
    <source>
        <dbReference type="Pfam" id="PF00582"/>
    </source>
</evidence>
<keyword evidence="3" id="KW-1185">Reference proteome</keyword>
<dbReference type="Pfam" id="PF00582">
    <property type="entry name" value="Usp"/>
    <property type="match status" value="2"/>
</dbReference>
<feature type="domain" description="UspA" evidence="1">
    <location>
        <begin position="9"/>
        <end position="144"/>
    </location>
</feature>
<proteinExistence type="predicted"/>
<comment type="caution">
    <text evidence="2">The sequence shown here is derived from an EMBL/GenBank/DDBJ whole genome shotgun (WGS) entry which is preliminary data.</text>
</comment>
<dbReference type="RefSeq" id="WP_344196182.1">
    <property type="nucleotide sequence ID" value="NZ_BAAAND010000008.1"/>
</dbReference>
<evidence type="ECO:0000313" key="3">
    <source>
        <dbReference type="Proteomes" id="UP001500190"/>
    </source>
</evidence>
<gene>
    <name evidence="2" type="ORF">GCM10009742_53920</name>
</gene>
<name>A0ABP4Q6Q8_9ACTN</name>
<organism evidence="2 3">
    <name type="scientific">Kribbella karoonensis</name>
    <dbReference type="NCBI Taxonomy" id="324851"/>
    <lineage>
        <taxon>Bacteria</taxon>
        <taxon>Bacillati</taxon>
        <taxon>Actinomycetota</taxon>
        <taxon>Actinomycetes</taxon>
        <taxon>Propionibacteriales</taxon>
        <taxon>Kribbellaceae</taxon>
        <taxon>Kribbella</taxon>
    </lineage>
</organism>
<dbReference type="Gene3D" id="3.40.50.620">
    <property type="entry name" value="HUPs"/>
    <property type="match status" value="2"/>
</dbReference>